<evidence type="ECO:0000313" key="2">
    <source>
        <dbReference type="EMBL" id="KAF9549043.1"/>
    </source>
</evidence>
<organism evidence="2 3">
    <name type="scientific">Mortierella hygrophila</name>
    <dbReference type="NCBI Taxonomy" id="979708"/>
    <lineage>
        <taxon>Eukaryota</taxon>
        <taxon>Fungi</taxon>
        <taxon>Fungi incertae sedis</taxon>
        <taxon>Mucoromycota</taxon>
        <taxon>Mortierellomycotina</taxon>
        <taxon>Mortierellomycetes</taxon>
        <taxon>Mortierellales</taxon>
        <taxon>Mortierellaceae</taxon>
        <taxon>Mortierella</taxon>
    </lineage>
</organism>
<dbReference type="InterPro" id="IPR000182">
    <property type="entry name" value="GNAT_dom"/>
</dbReference>
<dbReference type="PANTHER" id="PTHR43328:SF1">
    <property type="entry name" value="N-ACETYLTRANSFERASE DOMAIN-CONTAINING PROTEIN"/>
    <property type="match status" value="1"/>
</dbReference>
<evidence type="ECO:0000259" key="1">
    <source>
        <dbReference type="Pfam" id="PF13302"/>
    </source>
</evidence>
<sequence length="180" mass="20910">MSTATTRPPEEHKRFLDLHNSFKPDADDWLAMRVERITEKGTLLDFTFRDIARGGRTFRCVGASDHSDESLAEDDTGYWLAQEYHGQGIMAKALKMMLYRVSVIECGKRQVNLFVFKGNWASRRTLEKVGFVVQKDMAYSVVKYGKMVPQWGFHLYLKREDVERWKKETLEVTPLPSIVQ</sequence>
<comment type="caution">
    <text evidence="2">The sequence shown here is derived from an EMBL/GenBank/DDBJ whole genome shotgun (WGS) entry which is preliminary data.</text>
</comment>
<dbReference type="InterPro" id="IPR016181">
    <property type="entry name" value="Acyl_CoA_acyltransferase"/>
</dbReference>
<dbReference type="GO" id="GO:0016747">
    <property type="term" value="F:acyltransferase activity, transferring groups other than amino-acyl groups"/>
    <property type="evidence" value="ECO:0007669"/>
    <property type="project" value="InterPro"/>
</dbReference>
<evidence type="ECO:0000313" key="3">
    <source>
        <dbReference type="Proteomes" id="UP000723463"/>
    </source>
</evidence>
<protein>
    <recommendedName>
        <fullName evidence="1">N-acetyltransferase domain-containing protein</fullName>
    </recommendedName>
</protein>
<gene>
    <name evidence="2" type="ORF">EC957_005035</name>
</gene>
<dbReference type="EMBL" id="JAAAXW010000023">
    <property type="protein sequence ID" value="KAF9549043.1"/>
    <property type="molecule type" value="Genomic_DNA"/>
</dbReference>
<keyword evidence="3" id="KW-1185">Reference proteome</keyword>
<dbReference type="AlphaFoldDB" id="A0A9P6FEE8"/>
<dbReference type="Gene3D" id="3.40.630.30">
    <property type="match status" value="1"/>
</dbReference>
<feature type="domain" description="N-acetyltransferase" evidence="1">
    <location>
        <begin position="25"/>
        <end position="132"/>
    </location>
</feature>
<dbReference type="PANTHER" id="PTHR43328">
    <property type="entry name" value="ACETYLTRANSFERASE-RELATED"/>
    <property type="match status" value="1"/>
</dbReference>
<accession>A0A9P6FEE8</accession>
<reference evidence="2" key="1">
    <citation type="journal article" date="2020" name="Fungal Divers.">
        <title>Resolving the Mortierellaceae phylogeny through synthesis of multi-gene phylogenetics and phylogenomics.</title>
        <authorList>
            <person name="Vandepol N."/>
            <person name="Liber J."/>
            <person name="Desiro A."/>
            <person name="Na H."/>
            <person name="Kennedy M."/>
            <person name="Barry K."/>
            <person name="Grigoriev I.V."/>
            <person name="Miller A.N."/>
            <person name="O'Donnell K."/>
            <person name="Stajich J.E."/>
            <person name="Bonito G."/>
        </authorList>
    </citation>
    <scope>NUCLEOTIDE SEQUENCE</scope>
    <source>
        <strain evidence="2">NRRL 2591</strain>
    </source>
</reference>
<dbReference type="Pfam" id="PF13302">
    <property type="entry name" value="Acetyltransf_3"/>
    <property type="match status" value="1"/>
</dbReference>
<dbReference type="Proteomes" id="UP000723463">
    <property type="component" value="Unassembled WGS sequence"/>
</dbReference>
<dbReference type="SUPFAM" id="SSF55729">
    <property type="entry name" value="Acyl-CoA N-acyltransferases (Nat)"/>
    <property type="match status" value="1"/>
</dbReference>
<proteinExistence type="predicted"/>
<name>A0A9P6FEE8_9FUNG</name>